<accession>A0ABD2Q454</accession>
<keyword evidence="3" id="KW-1185">Reference proteome</keyword>
<feature type="transmembrane region" description="Helical" evidence="1">
    <location>
        <begin position="105"/>
        <end position="126"/>
    </location>
</feature>
<sequence length="432" mass="47626">MDKATLIDKIECVALVLGGTMITFLVDGFINAVTILKPLLVREGFATAFQLDWILSSMVGGCYLSSPLVELFVSKFGYRISSIIGGYTGAFSIMAASYATNYLMMFVILGVFGTMSFALQMITSIICVSNNFENKRPLAIGIITCGTGLGITVYSLFTPYFLRTYDWRSVLILIACINIQAVVFGVFMKPRSNMTPEDAKNMLFSQLEKSADTIASPPNNTLATIIRSSILMPSVLVGSGIGSSNSVERLDFHRATVTDLLKFDHKATLDLNQMIGPIGSVIYLNKIEDYIPGVMRHEKGELARLARNGIYMIAILSSFISCLSFQTPITYMVEMMLKQNYTETDIGAILMVYGIFNSLCRVSVGFFASSKHCNVLYTISGTSLFCALSIILCPFLDKTYQFYLFAISFGFGQGNPINHNLFTLPYILLNDP</sequence>
<comment type="caution">
    <text evidence="2">The sequence shown here is derived from an EMBL/GenBank/DDBJ whole genome shotgun (WGS) entry which is preliminary data.</text>
</comment>
<feature type="transmembrane region" description="Helical" evidence="1">
    <location>
        <begin position="169"/>
        <end position="187"/>
    </location>
</feature>
<dbReference type="AlphaFoldDB" id="A0ABD2Q454"/>
<feature type="transmembrane region" description="Helical" evidence="1">
    <location>
        <begin position="346"/>
        <end position="368"/>
    </location>
</feature>
<name>A0ABD2Q454_9PLAT</name>
<organism evidence="2 3">
    <name type="scientific">Cichlidogyrus casuarinus</name>
    <dbReference type="NCBI Taxonomy" id="1844966"/>
    <lineage>
        <taxon>Eukaryota</taxon>
        <taxon>Metazoa</taxon>
        <taxon>Spiralia</taxon>
        <taxon>Lophotrochozoa</taxon>
        <taxon>Platyhelminthes</taxon>
        <taxon>Monogenea</taxon>
        <taxon>Monopisthocotylea</taxon>
        <taxon>Dactylogyridea</taxon>
        <taxon>Ancyrocephalidae</taxon>
        <taxon>Cichlidogyrus</taxon>
    </lineage>
</organism>
<feature type="transmembrane region" description="Helical" evidence="1">
    <location>
        <begin position="138"/>
        <end position="157"/>
    </location>
</feature>
<dbReference type="InterPro" id="IPR050327">
    <property type="entry name" value="Proton-linked_MCT"/>
</dbReference>
<evidence type="ECO:0000313" key="2">
    <source>
        <dbReference type="EMBL" id="KAL3313987.1"/>
    </source>
</evidence>
<evidence type="ECO:0000313" key="3">
    <source>
        <dbReference type="Proteomes" id="UP001626550"/>
    </source>
</evidence>
<dbReference type="InterPro" id="IPR036259">
    <property type="entry name" value="MFS_trans_sf"/>
</dbReference>
<protein>
    <submittedName>
        <fullName evidence="2">[acyl-carrier-protein] S-malonyltransferase</fullName>
    </submittedName>
</protein>
<feature type="transmembrane region" description="Helical" evidence="1">
    <location>
        <begin position="375"/>
        <end position="396"/>
    </location>
</feature>
<dbReference type="Gene3D" id="1.20.1250.20">
    <property type="entry name" value="MFS general substrate transporter like domains"/>
    <property type="match status" value="2"/>
</dbReference>
<dbReference type="PANTHER" id="PTHR11360:SF284">
    <property type="entry name" value="EG:103B4.3 PROTEIN-RELATED"/>
    <property type="match status" value="1"/>
</dbReference>
<dbReference type="Proteomes" id="UP001626550">
    <property type="component" value="Unassembled WGS sequence"/>
</dbReference>
<feature type="transmembrane region" description="Helical" evidence="1">
    <location>
        <begin position="53"/>
        <end position="73"/>
    </location>
</feature>
<dbReference type="InterPro" id="IPR011701">
    <property type="entry name" value="MFS"/>
</dbReference>
<dbReference type="SUPFAM" id="SSF103473">
    <property type="entry name" value="MFS general substrate transporter"/>
    <property type="match status" value="1"/>
</dbReference>
<dbReference type="Pfam" id="PF07690">
    <property type="entry name" value="MFS_1"/>
    <property type="match status" value="1"/>
</dbReference>
<feature type="transmembrane region" description="Helical" evidence="1">
    <location>
        <begin position="305"/>
        <end position="326"/>
    </location>
</feature>
<dbReference type="PANTHER" id="PTHR11360">
    <property type="entry name" value="MONOCARBOXYLATE TRANSPORTER"/>
    <property type="match status" value="1"/>
</dbReference>
<dbReference type="EMBL" id="JBJKFK010001131">
    <property type="protein sequence ID" value="KAL3313987.1"/>
    <property type="molecule type" value="Genomic_DNA"/>
</dbReference>
<evidence type="ECO:0000256" key="1">
    <source>
        <dbReference type="SAM" id="Phobius"/>
    </source>
</evidence>
<keyword evidence="1" id="KW-0472">Membrane</keyword>
<reference evidence="2 3" key="1">
    <citation type="submission" date="2024-11" db="EMBL/GenBank/DDBJ databases">
        <title>Adaptive evolution of stress response genes in parasites aligns with host niche diversity.</title>
        <authorList>
            <person name="Hahn C."/>
            <person name="Resl P."/>
        </authorList>
    </citation>
    <scope>NUCLEOTIDE SEQUENCE [LARGE SCALE GENOMIC DNA]</scope>
    <source>
        <strain evidence="2">EGGRZ-B1_66</strain>
        <tissue evidence="2">Body</tissue>
    </source>
</reference>
<gene>
    <name evidence="2" type="primary">MCT1</name>
    <name evidence="2" type="ORF">Ciccas_007400</name>
</gene>
<keyword evidence="1" id="KW-1133">Transmembrane helix</keyword>
<feature type="transmembrane region" description="Helical" evidence="1">
    <location>
        <begin position="80"/>
        <end position="99"/>
    </location>
</feature>
<keyword evidence="1" id="KW-0812">Transmembrane</keyword>
<proteinExistence type="predicted"/>
<feature type="transmembrane region" description="Helical" evidence="1">
    <location>
        <begin position="12"/>
        <end position="33"/>
    </location>
</feature>